<evidence type="ECO:0000313" key="1">
    <source>
        <dbReference type="EMBL" id="KAE8999655.1"/>
    </source>
</evidence>
<name>A0A6A3K4N5_9STRA</name>
<protein>
    <recommendedName>
        <fullName evidence="3">Reverse transcriptase Ty1/copia-type domain-containing protein</fullName>
    </recommendedName>
</protein>
<dbReference type="CDD" id="cd09272">
    <property type="entry name" value="RNase_HI_RT_Ty1"/>
    <property type="match status" value="1"/>
</dbReference>
<evidence type="ECO:0008006" key="3">
    <source>
        <dbReference type="Google" id="ProtNLM"/>
    </source>
</evidence>
<evidence type="ECO:0000313" key="2">
    <source>
        <dbReference type="Proteomes" id="UP000429607"/>
    </source>
</evidence>
<proteinExistence type="predicted"/>
<dbReference type="PANTHER" id="PTHR11439">
    <property type="entry name" value="GAG-POL-RELATED RETROTRANSPOSON"/>
    <property type="match status" value="1"/>
</dbReference>
<dbReference type="Proteomes" id="UP000429607">
    <property type="component" value="Unassembled WGS sequence"/>
</dbReference>
<comment type="caution">
    <text evidence="1">The sequence shown here is derived from an EMBL/GenBank/DDBJ whole genome shotgun (WGS) entry which is preliminary data.</text>
</comment>
<dbReference type="AlphaFoldDB" id="A0A6A3K4N5"/>
<gene>
    <name evidence="1" type="ORF">PR001_g18999</name>
</gene>
<accession>A0A6A3K4N5</accession>
<dbReference type="PANTHER" id="PTHR11439:SF491">
    <property type="entry name" value="INTEGRASE CATALYTIC DOMAIN-CONTAINING PROTEIN"/>
    <property type="match status" value="1"/>
</dbReference>
<dbReference type="EMBL" id="QXFV01001723">
    <property type="protein sequence ID" value="KAE8999655.1"/>
    <property type="molecule type" value="Genomic_DNA"/>
</dbReference>
<sequence length="197" mass="22237">MLRYLDETQKHRVFFKYQQDASVFNDDQVISIDGYCDADWGNCPDTRKSVTGYTMMLAGGPVAWAARRQSIVALSTAEAEYAASCEACHEGRAMLNLLVEVLQNHVAEFKLGVDNQAAAALASRPSYSRKPRHIELRYHYVRKMVNMKIVKMWKVDGDANPADLFTKPLGFARLNQLKSPIGMQPEIGPAQRELQRE</sequence>
<reference evidence="1 2" key="1">
    <citation type="submission" date="2018-09" db="EMBL/GenBank/DDBJ databases">
        <title>Genomic investigation of the strawberry pathogen Phytophthora fragariae indicates pathogenicity is determined by transcriptional variation in three key races.</title>
        <authorList>
            <person name="Adams T.M."/>
            <person name="Armitage A.D."/>
            <person name="Sobczyk M.K."/>
            <person name="Bates H.J."/>
            <person name="Dunwell J.M."/>
            <person name="Nellist C.F."/>
            <person name="Harrison R.J."/>
        </authorList>
    </citation>
    <scope>NUCLEOTIDE SEQUENCE [LARGE SCALE GENOMIC DNA]</scope>
    <source>
        <strain evidence="1 2">SCRP249</strain>
    </source>
</reference>
<organism evidence="1 2">
    <name type="scientific">Phytophthora rubi</name>
    <dbReference type="NCBI Taxonomy" id="129364"/>
    <lineage>
        <taxon>Eukaryota</taxon>
        <taxon>Sar</taxon>
        <taxon>Stramenopiles</taxon>
        <taxon>Oomycota</taxon>
        <taxon>Peronosporomycetes</taxon>
        <taxon>Peronosporales</taxon>
        <taxon>Peronosporaceae</taxon>
        <taxon>Phytophthora</taxon>
    </lineage>
</organism>